<gene>
    <name evidence="2" type="ORF">B6U60_03510</name>
</gene>
<dbReference type="PANTHER" id="PTHR13696">
    <property type="entry name" value="P-LOOP CONTAINING NUCLEOSIDE TRIPHOSPHATE HYDROLASE"/>
    <property type="match status" value="1"/>
</dbReference>
<dbReference type="InterPro" id="IPR025669">
    <property type="entry name" value="AAA_dom"/>
</dbReference>
<dbReference type="EMBL" id="NBEB01000038">
    <property type="protein sequence ID" value="OQQ84896.1"/>
    <property type="molecule type" value="Genomic_DNA"/>
</dbReference>
<proteinExistence type="predicted"/>
<evidence type="ECO:0000313" key="3">
    <source>
        <dbReference type="Proteomes" id="UP000192638"/>
    </source>
</evidence>
<dbReference type="InterPro" id="IPR050678">
    <property type="entry name" value="DNA_Partitioning_ATPase"/>
</dbReference>
<dbReference type="PANTHER" id="PTHR13696:SF99">
    <property type="entry name" value="COBYRINIC ACID AC-DIAMIDE SYNTHASE"/>
    <property type="match status" value="1"/>
</dbReference>
<dbReference type="Proteomes" id="UP000192638">
    <property type="component" value="Unassembled WGS sequence"/>
</dbReference>
<dbReference type="InterPro" id="IPR027417">
    <property type="entry name" value="P-loop_NTPase"/>
</dbReference>
<evidence type="ECO:0000259" key="1">
    <source>
        <dbReference type="Pfam" id="PF13614"/>
    </source>
</evidence>
<accession>A0A1V9R299</accession>
<reference evidence="2 3" key="1">
    <citation type="submission" date="2017-03" db="EMBL/GenBank/DDBJ databases">
        <title>Phylogenomics and comparative genomics of Lactobacillus salivarius, a mammalian gut commensal.</title>
        <authorList>
            <person name="Harris H.M."/>
        </authorList>
    </citation>
    <scope>NUCLEOTIDE SEQUENCE [LARGE SCALE GENOMIC DNA]</scope>
    <source>
        <strain evidence="2 3">LMG 14477</strain>
    </source>
</reference>
<dbReference type="RefSeq" id="WP_081530404.1">
    <property type="nucleotide sequence ID" value="NZ_NBEB01000038.1"/>
</dbReference>
<dbReference type="SUPFAM" id="SSF52540">
    <property type="entry name" value="P-loop containing nucleoside triphosphate hydrolases"/>
    <property type="match status" value="1"/>
</dbReference>
<feature type="domain" description="AAA" evidence="1">
    <location>
        <begin position="9"/>
        <end position="196"/>
    </location>
</feature>
<sequence length="281" mass="31553">MCEAKKDGKVISFINMKGGVGKTTLAINIGYTLVKHFHKDVLLIDMDPQFNATQALITKSSSIEAYQELRKNNKTIASLLTNLPTSMVKNEPQSLSILDVITPLHPKMLTTKNRFDLIPGDLALTEFQSTQRGAEKILGKQIVEHDLTSKYDYILIDTPATYSIYSQASLYASSYYIVPIASDVFSVLGYELLQKALSNDLVLDDHPLTNLGLLFNLTNDSLSKRSNIQNSFEGEQKFQNTLKENENIRTGNISNFIYDMSKTKENIVQLTKEFIEKLEGI</sequence>
<dbReference type="CDD" id="cd02042">
    <property type="entry name" value="ParAB_family"/>
    <property type="match status" value="1"/>
</dbReference>
<dbReference type="AlphaFoldDB" id="A0A1V9R299"/>
<protein>
    <recommendedName>
        <fullName evidence="1">AAA domain-containing protein</fullName>
    </recommendedName>
</protein>
<evidence type="ECO:0000313" key="2">
    <source>
        <dbReference type="EMBL" id="OQQ84896.1"/>
    </source>
</evidence>
<dbReference type="Pfam" id="PF13614">
    <property type="entry name" value="AAA_31"/>
    <property type="match status" value="1"/>
</dbReference>
<dbReference type="Gene3D" id="3.40.50.300">
    <property type="entry name" value="P-loop containing nucleotide triphosphate hydrolases"/>
    <property type="match status" value="1"/>
</dbReference>
<organism evidence="2 3">
    <name type="scientific">Ligilactobacillus salivarius</name>
    <dbReference type="NCBI Taxonomy" id="1624"/>
    <lineage>
        <taxon>Bacteria</taxon>
        <taxon>Bacillati</taxon>
        <taxon>Bacillota</taxon>
        <taxon>Bacilli</taxon>
        <taxon>Lactobacillales</taxon>
        <taxon>Lactobacillaceae</taxon>
        <taxon>Ligilactobacillus</taxon>
    </lineage>
</organism>
<comment type="caution">
    <text evidence="2">The sequence shown here is derived from an EMBL/GenBank/DDBJ whole genome shotgun (WGS) entry which is preliminary data.</text>
</comment>
<name>A0A1V9R299_9LACO</name>